<sequence>MPKPAKKTRHGDDLVSQIAADSTVSARRNERRKMAVRKADQEMAARAAEAGEDVVPARLSRKILDVARAQQAEVAAAQDAVAEAGRIAHSAGGAARAGAASGPAAFGAASAAVAGSSAASRALAGSSLAAGTRMAAPEDLDDDEEDYDEEDEDGVARGGDAEAAFAIGGDAGELTLDPAGEYVVHSGSREDVDLFNRLLAVQAPAGGGSSGAAAGQSISDLVGEKMREAERAAARARGGARSVGGASALAELGFSERVIKVFSDVAAVLSRYRAGKLPKVMKILPGMAGWEDLLGLTGPDAWTPHAFYAITRVFASNLNDVRAQRFFNLYLLPAVRNDIQTNHKLNYHLYQALRKALYKPAAWYKGILLPLAASGDCTLREATIVASVLTTRRVPPLQSAAAVYKLATMRYSPAISVFLRMLLSKKYALPFRVVDAVADHFAGFASLPGPLPVLWHQAFLAFATHYSASTTQEQRERLKHTIAAQVHRGITLEVRRELFSTPARDGQGGKLDARKADAGQAAPAHIPGAARTMVVSAGADEDLDM</sequence>
<evidence type="ECO:0000313" key="8">
    <source>
        <dbReference type="Proteomes" id="UP000323011"/>
    </source>
</evidence>
<dbReference type="AlphaFoldDB" id="A0A5A8CRI1"/>
<dbReference type="GO" id="GO:0030688">
    <property type="term" value="C:preribosome, small subunit precursor"/>
    <property type="evidence" value="ECO:0007669"/>
    <property type="project" value="TreeGrafter"/>
</dbReference>
<dbReference type="GO" id="GO:0030515">
    <property type="term" value="F:snoRNA binding"/>
    <property type="evidence" value="ECO:0007669"/>
    <property type="project" value="TreeGrafter"/>
</dbReference>
<dbReference type="Proteomes" id="UP000323011">
    <property type="component" value="Unassembled WGS sequence"/>
</dbReference>
<evidence type="ECO:0000313" key="3">
    <source>
        <dbReference type="EMBL" id="KAA0155666.1"/>
    </source>
</evidence>
<dbReference type="EMBL" id="VLTN01000006">
    <property type="protein sequence ID" value="KAA0155666.1"/>
    <property type="molecule type" value="Genomic_DNA"/>
</dbReference>
<dbReference type="InterPro" id="IPR007955">
    <property type="entry name" value="Bystin"/>
</dbReference>
<dbReference type="GO" id="GO:0006364">
    <property type="term" value="P:rRNA processing"/>
    <property type="evidence" value="ECO:0007669"/>
    <property type="project" value="TreeGrafter"/>
</dbReference>
<feature type="region of interest" description="Disordered" evidence="2">
    <location>
        <begin position="128"/>
        <end position="155"/>
    </location>
</feature>
<dbReference type="GO" id="GO:0005737">
    <property type="term" value="C:cytoplasm"/>
    <property type="evidence" value="ECO:0007669"/>
    <property type="project" value="TreeGrafter"/>
</dbReference>
<evidence type="ECO:0000256" key="1">
    <source>
        <dbReference type="ARBA" id="ARBA00007114"/>
    </source>
</evidence>
<feature type="compositionally biased region" description="Acidic residues" evidence="2">
    <location>
        <begin position="138"/>
        <end position="153"/>
    </location>
</feature>
<dbReference type="Proteomes" id="UP000324907">
    <property type="component" value="Unassembled WGS sequence"/>
</dbReference>
<dbReference type="PANTHER" id="PTHR12821:SF0">
    <property type="entry name" value="BYSTIN"/>
    <property type="match status" value="1"/>
</dbReference>
<dbReference type="Proteomes" id="UP000322899">
    <property type="component" value="Unassembled WGS sequence"/>
</dbReference>
<comment type="caution">
    <text evidence="3">The sequence shown here is derived from an EMBL/GenBank/DDBJ whole genome shotgun (WGS) entry which is preliminary data.</text>
</comment>
<evidence type="ECO:0000313" key="4">
    <source>
        <dbReference type="EMBL" id="KAA0163790.1"/>
    </source>
</evidence>
<dbReference type="EMBL" id="VLTM01000020">
    <property type="protein sequence ID" value="KAA0163790.1"/>
    <property type="molecule type" value="Genomic_DNA"/>
</dbReference>
<keyword evidence="8" id="KW-1185">Reference proteome</keyword>
<dbReference type="EMBL" id="VLTL01000007">
    <property type="protein sequence ID" value="KAA0171367.1"/>
    <property type="molecule type" value="Genomic_DNA"/>
</dbReference>
<evidence type="ECO:0000313" key="9">
    <source>
        <dbReference type="Proteomes" id="UP000324907"/>
    </source>
</evidence>
<dbReference type="EMBL" id="VLTO01000021">
    <property type="protein sequence ID" value="KAA0174545.1"/>
    <property type="molecule type" value="Genomic_DNA"/>
</dbReference>
<evidence type="ECO:0000313" key="7">
    <source>
        <dbReference type="Proteomes" id="UP000322899"/>
    </source>
</evidence>
<feature type="region of interest" description="Disordered" evidence="2">
    <location>
        <begin position="1"/>
        <end position="34"/>
    </location>
</feature>
<name>A0A5A8CRI1_CAFRO</name>
<gene>
    <name evidence="6" type="ORF">FNF27_03919</name>
    <name evidence="5" type="ORF">FNF28_00858</name>
    <name evidence="3" type="ORF">FNF29_01581</name>
    <name evidence="4" type="ORF">FNF31_02644</name>
</gene>
<dbReference type="GO" id="GO:0005730">
    <property type="term" value="C:nucleolus"/>
    <property type="evidence" value="ECO:0007669"/>
    <property type="project" value="TreeGrafter"/>
</dbReference>
<evidence type="ECO:0000313" key="5">
    <source>
        <dbReference type="EMBL" id="KAA0171367.1"/>
    </source>
</evidence>
<accession>A0A5A8CRI1</accession>
<dbReference type="Proteomes" id="UP000325113">
    <property type="component" value="Unassembled WGS sequence"/>
</dbReference>
<proteinExistence type="inferred from homology"/>
<dbReference type="Pfam" id="PF05291">
    <property type="entry name" value="Bystin"/>
    <property type="match status" value="1"/>
</dbReference>
<dbReference type="OrthoDB" id="2192561at2759"/>
<evidence type="ECO:0008006" key="11">
    <source>
        <dbReference type="Google" id="ProtNLM"/>
    </source>
</evidence>
<dbReference type="PANTHER" id="PTHR12821">
    <property type="entry name" value="BYSTIN"/>
    <property type="match status" value="1"/>
</dbReference>
<reference evidence="7 8" key="1">
    <citation type="submission" date="2019-07" db="EMBL/GenBank/DDBJ databases">
        <title>Genomes of Cafeteria roenbergensis.</title>
        <authorList>
            <person name="Fischer M.G."/>
            <person name="Hackl T."/>
            <person name="Roman M."/>
        </authorList>
    </citation>
    <scope>NUCLEOTIDE SEQUENCE [LARGE SCALE GENOMIC DNA]</scope>
    <source>
        <strain evidence="3 8">BVI</strain>
        <strain evidence="4 10">Cflag</strain>
        <strain evidence="6 7">E4-10P</strain>
        <strain evidence="5 9">RCC970-E3</strain>
    </source>
</reference>
<evidence type="ECO:0000256" key="2">
    <source>
        <dbReference type="SAM" id="MobiDB-lite"/>
    </source>
</evidence>
<comment type="similarity">
    <text evidence="1">Belongs to the bystin family.</text>
</comment>
<evidence type="ECO:0000313" key="6">
    <source>
        <dbReference type="EMBL" id="KAA0174545.1"/>
    </source>
</evidence>
<protein>
    <recommendedName>
        <fullName evidence="11">Bystin</fullName>
    </recommendedName>
</protein>
<organism evidence="3 8">
    <name type="scientific">Cafeteria roenbergensis</name>
    <name type="common">Marine flagellate</name>
    <dbReference type="NCBI Taxonomy" id="33653"/>
    <lineage>
        <taxon>Eukaryota</taxon>
        <taxon>Sar</taxon>
        <taxon>Stramenopiles</taxon>
        <taxon>Bigyra</taxon>
        <taxon>Opalozoa</taxon>
        <taxon>Bicosoecida</taxon>
        <taxon>Cafeteriaceae</taxon>
        <taxon>Cafeteria</taxon>
    </lineage>
</organism>
<evidence type="ECO:0000313" key="10">
    <source>
        <dbReference type="Proteomes" id="UP000325113"/>
    </source>
</evidence>